<gene>
    <name evidence="1" type="ORF">WG66_4005</name>
</gene>
<proteinExistence type="predicted"/>
<reference evidence="1 2" key="1">
    <citation type="submission" date="2015-12" db="EMBL/GenBank/DDBJ databases">
        <title>Draft genome sequence of Moniliophthora roreri, the causal agent of frosty pod rot of cacao.</title>
        <authorList>
            <person name="Aime M.C."/>
            <person name="Diaz-Valderrama J.R."/>
            <person name="Kijpornyongpan T."/>
            <person name="Phillips-Mora W."/>
        </authorList>
    </citation>
    <scope>NUCLEOTIDE SEQUENCE [LARGE SCALE GENOMIC DNA]</scope>
    <source>
        <strain evidence="1 2">MCA 2952</strain>
    </source>
</reference>
<evidence type="ECO:0000313" key="2">
    <source>
        <dbReference type="Proteomes" id="UP000054988"/>
    </source>
</evidence>
<accession>A0A0W0G462</accession>
<protein>
    <submittedName>
        <fullName evidence="1">Uncharacterized protein</fullName>
    </submittedName>
</protein>
<evidence type="ECO:0000313" key="1">
    <source>
        <dbReference type="EMBL" id="KTB43383.1"/>
    </source>
</evidence>
<dbReference type="AlphaFoldDB" id="A0A0W0G462"/>
<dbReference type="Proteomes" id="UP000054988">
    <property type="component" value="Unassembled WGS sequence"/>
</dbReference>
<dbReference type="EMBL" id="LATX01001174">
    <property type="protein sequence ID" value="KTB43383.1"/>
    <property type="molecule type" value="Genomic_DNA"/>
</dbReference>
<name>A0A0W0G462_MONRR</name>
<organism evidence="1 2">
    <name type="scientific">Moniliophthora roreri</name>
    <name type="common">Frosty pod rot fungus</name>
    <name type="synonym">Monilia roreri</name>
    <dbReference type="NCBI Taxonomy" id="221103"/>
    <lineage>
        <taxon>Eukaryota</taxon>
        <taxon>Fungi</taxon>
        <taxon>Dikarya</taxon>
        <taxon>Basidiomycota</taxon>
        <taxon>Agaricomycotina</taxon>
        <taxon>Agaricomycetes</taxon>
        <taxon>Agaricomycetidae</taxon>
        <taxon>Agaricales</taxon>
        <taxon>Marasmiineae</taxon>
        <taxon>Marasmiaceae</taxon>
        <taxon>Moniliophthora</taxon>
    </lineage>
</organism>
<comment type="caution">
    <text evidence="1">The sequence shown here is derived from an EMBL/GenBank/DDBJ whole genome shotgun (WGS) entry which is preliminary data.</text>
</comment>
<sequence length="128" mass="14016">MRVPQALSLRARKSAAQFTKGIHANDRSIVSISVGWPVPKSTSALRSAASLVDNDAVITSAPDLVEKTVHHVRKHASGFVHTFPAPFCVVRFAPVYHAMSLAQTHFLADIHVHPFVGNRVHHKNAWNA</sequence>